<dbReference type="EMBL" id="EU197055">
    <property type="protein sequence ID" value="ABY63073.1"/>
    <property type="molecule type" value="Genomic_DNA"/>
</dbReference>
<proteinExistence type="predicted"/>
<organismHost>
    <name type="scientific">Pseudomonas chlororaphis</name>
    <dbReference type="NCBI Taxonomy" id="587753"/>
</organismHost>
<dbReference type="KEGG" id="vg:6372377"/>
<keyword evidence="2" id="KW-1185">Reference proteome</keyword>
<dbReference type="RefSeq" id="YP_001956968.1">
    <property type="nucleotide sequence ID" value="NC_010821.1"/>
</dbReference>
<protein>
    <submittedName>
        <fullName evidence="1">Uncharacterized protein</fullName>
    </submittedName>
</protein>
<name>B3FJA7_BP201</name>
<evidence type="ECO:0000313" key="1">
    <source>
        <dbReference type="EMBL" id="ABY63073.1"/>
    </source>
</evidence>
<reference evidence="1 2" key="1">
    <citation type="journal article" date="2008" name="Virology">
        <title>Characterization of Pseudomonas chlororaphis myovirus 201varphi2-1 via genomic sequencing, mass spectrometry, and electron microscopy.</title>
        <authorList>
            <person name="Thomas J.A."/>
            <person name="Rolando M.R."/>
            <person name="Carroll C.A."/>
            <person name="Shen P.S."/>
            <person name="Belnap D.M."/>
            <person name="Weintraub S.T."/>
            <person name="Serwer P."/>
            <person name="Hardies S.C."/>
        </authorList>
    </citation>
    <scope>NUCLEOTIDE SEQUENCE</scope>
</reference>
<dbReference type="InterPro" id="IPR055618">
    <property type="entry name" value="DUF7194"/>
</dbReference>
<dbReference type="OrthoDB" id="17733at10239"/>
<accession>B3FJA7</accession>
<dbReference type="Pfam" id="PF23824">
    <property type="entry name" value="DUF7194"/>
    <property type="match status" value="1"/>
</dbReference>
<evidence type="ECO:0000313" key="2">
    <source>
        <dbReference type="Proteomes" id="UP000002421"/>
    </source>
</evidence>
<gene>
    <name evidence="1" type="ORF">201phi2-1p245</name>
</gene>
<organism evidence="1 2">
    <name type="scientific">Pseudomonas phage 201phi2-1</name>
    <name type="common">Pseudomonas chlororaphis phage 201phi2-1</name>
    <dbReference type="NCBI Taxonomy" id="198110"/>
    <lineage>
        <taxon>Viruses</taxon>
        <taxon>Duplodnaviria</taxon>
        <taxon>Heunggongvirae</taxon>
        <taxon>Uroviricota</taxon>
        <taxon>Caudoviricetes</taxon>
        <taxon>Chimalliviridae</taxon>
        <taxon>Serwervirus</taxon>
        <taxon>Serwervirus 201phi21</taxon>
    </lineage>
</organism>
<dbReference type="Proteomes" id="UP000002421">
    <property type="component" value="Segment"/>
</dbReference>
<sequence>MANNLIPKVGTKGRFVLKPPFDAAMIPNTLYTMTAERTFDEIDTFGTNIYTQFYQPFNIPEAQVATDRAAGAVIITLMADSARPLYVPSTYVQSYPDLNYKPYNQYIAVLSFGPLADDTLFEPTVQALKNTTSEFLGVEPEVHIAFMPLTDIITPEQHDNQEAARQAAISNRSTDYARLYEVQAQNAQLQQRVNILEKIVKDNGLLD</sequence>